<dbReference type="EMBL" id="CAJNDS010001155">
    <property type="protein sequence ID" value="CAE7249804.1"/>
    <property type="molecule type" value="Genomic_DNA"/>
</dbReference>
<comment type="caution">
    <text evidence="2">The sequence shown here is derived from an EMBL/GenBank/DDBJ whole genome shotgun (WGS) entry which is preliminary data.</text>
</comment>
<dbReference type="AlphaFoldDB" id="A0A812LPF3"/>
<sequence length="510" mass="56587">MYVAADSDSEESERRSWERERRRPARPARPTLQSADLAAQELAQVGSAGFSVEAFLQRLVRCGHAVNQVVADCNATPFGVLLQHLSKDGLLMEPRAHQAVASALAHGAIWSRRGSTWPFEILLEGLVKHQALESSAGCRMLELALSGGARWETEDAASSPFPSDFIYCQLLQHILEAKVADRPAYVQLLERSLVEQQHPRPMTIRFEGGGSMFASCVRAVATNGSLGKPVGNDLMEMAKRHGGSWDLRDGWNNSGLEELLLLLLTPEPPKMLSVEACLGYLWGIIDEEPNPSRLWNGSDATRTQPDDSTFFKLLEGIAKQWPRPPAPDLLCFAQRTGARWEDVAWNEPPFSGLRGVGKLTPFHRVVQALGNAGAFSDPGATDLIARALEAGADWEVDDPQLPGPMRFRVNIPKLMWRHRHETVQMLALLTFRRARLREVDGDIKAQETAFCLAALARLVAATQPVTFSVRHPLVVLVVSFLPRVPPVIGYDFEAHWAFSDGSKCFRQRRR</sequence>
<dbReference type="Proteomes" id="UP000604046">
    <property type="component" value="Unassembled WGS sequence"/>
</dbReference>
<name>A0A812LPF3_9DINO</name>
<reference evidence="2" key="1">
    <citation type="submission" date="2021-02" db="EMBL/GenBank/DDBJ databases">
        <authorList>
            <person name="Dougan E. K."/>
            <person name="Rhodes N."/>
            <person name="Thang M."/>
            <person name="Chan C."/>
        </authorList>
    </citation>
    <scope>NUCLEOTIDE SEQUENCE</scope>
</reference>
<evidence type="ECO:0000313" key="2">
    <source>
        <dbReference type="EMBL" id="CAE7249804.1"/>
    </source>
</evidence>
<feature type="region of interest" description="Disordered" evidence="1">
    <location>
        <begin position="1"/>
        <end position="32"/>
    </location>
</feature>
<evidence type="ECO:0000313" key="3">
    <source>
        <dbReference type="Proteomes" id="UP000604046"/>
    </source>
</evidence>
<gene>
    <name evidence="2" type="ORF">SNAT2548_LOCUS12207</name>
</gene>
<proteinExistence type="predicted"/>
<feature type="compositionally biased region" description="Basic and acidic residues" evidence="1">
    <location>
        <begin position="12"/>
        <end position="21"/>
    </location>
</feature>
<dbReference type="OrthoDB" id="411952at2759"/>
<evidence type="ECO:0000256" key="1">
    <source>
        <dbReference type="SAM" id="MobiDB-lite"/>
    </source>
</evidence>
<protein>
    <submittedName>
        <fullName evidence="2">Uncharacterized protein</fullName>
    </submittedName>
</protein>
<organism evidence="2 3">
    <name type="scientific">Symbiodinium natans</name>
    <dbReference type="NCBI Taxonomy" id="878477"/>
    <lineage>
        <taxon>Eukaryota</taxon>
        <taxon>Sar</taxon>
        <taxon>Alveolata</taxon>
        <taxon>Dinophyceae</taxon>
        <taxon>Suessiales</taxon>
        <taxon>Symbiodiniaceae</taxon>
        <taxon>Symbiodinium</taxon>
    </lineage>
</organism>
<keyword evidence="3" id="KW-1185">Reference proteome</keyword>
<accession>A0A812LPF3</accession>